<feature type="compositionally biased region" description="Acidic residues" evidence="1">
    <location>
        <begin position="92"/>
        <end position="113"/>
    </location>
</feature>
<dbReference type="Pfam" id="PF14555">
    <property type="entry name" value="UBA_4"/>
    <property type="match status" value="1"/>
</dbReference>
<dbReference type="InterPro" id="IPR050730">
    <property type="entry name" value="UBX_domain-protein"/>
</dbReference>
<evidence type="ECO:0000256" key="1">
    <source>
        <dbReference type="SAM" id="MobiDB-lite"/>
    </source>
</evidence>
<dbReference type="Gene3D" id="3.10.20.90">
    <property type="entry name" value="Phosphatidylinositol 3-kinase Catalytic Subunit, Chain A, domain 1"/>
    <property type="match status" value="1"/>
</dbReference>
<organism evidence="3 4">
    <name type="scientific">Neurospora hispaniola</name>
    <dbReference type="NCBI Taxonomy" id="588809"/>
    <lineage>
        <taxon>Eukaryota</taxon>
        <taxon>Fungi</taxon>
        <taxon>Dikarya</taxon>
        <taxon>Ascomycota</taxon>
        <taxon>Pezizomycotina</taxon>
        <taxon>Sordariomycetes</taxon>
        <taxon>Sordariomycetidae</taxon>
        <taxon>Sordariales</taxon>
        <taxon>Sordariaceae</taxon>
        <taxon>Neurospora</taxon>
    </lineage>
</organism>
<dbReference type="InterPro" id="IPR036249">
    <property type="entry name" value="Thioredoxin-like_sf"/>
</dbReference>
<dbReference type="SUPFAM" id="SSF54236">
    <property type="entry name" value="Ubiquitin-like"/>
    <property type="match status" value="1"/>
</dbReference>
<comment type="caution">
    <text evidence="3">The sequence shown here is derived from an EMBL/GenBank/DDBJ whole genome shotgun (WGS) entry which is preliminary data.</text>
</comment>
<dbReference type="SMART" id="SM00594">
    <property type="entry name" value="UAS"/>
    <property type="match status" value="1"/>
</dbReference>
<protein>
    <recommendedName>
        <fullName evidence="2">UBX domain-containing protein</fullName>
    </recommendedName>
</protein>
<dbReference type="Pfam" id="PF13899">
    <property type="entry name" value="Thioredoxin_7"/>
    <property type="match status" value="1"/>
</dbReference>
<reference evidence="3 4" key="1">
    <citation type="journal article" date="2023" name="Mol. Phylogenet. Evol.">
        <title>Genome-scale phylogeny and comparative genomics of the fungal order Sordariales.</title>
        <authorList>
            <person name="Hensen N."/>
            <person name="Bonometti L."/>
            <person name="Westerberg I."/>
            <person name="Brannstrom I.O."/>
            <person name="Guillou S."/>
            <person name="Cros-Aarteil S."/>
            <person name="Calhoun S."/>
            <person name="Haridas S."/>
            <person name="Kuo A."/>
            <person name="Mondo S."/>
            <person name="Pangilinan J."/>
            <person name="Riley R."/>
            <person name="LaButti K."/>
            <person name="Andreopoulos B."/>
            <person name="Lipzen A."/>
            <person name="Chen C."/>
            <person name="Yan M."/>
            <person name="Daum C."/>
            <person name="Ng V."/>
            <person name="Clum A."/>
            <person name="Steindorff A."/>
            <person name="Ohm R.A."/>
            <person name="Martin F."/>
            <person name="Silar P."/>
            <person name="Natvig D.O."/>
            <person name="Lalanne C."/>
            <person name="Gautier V."/>
            <person name="Ament-Velasquez S.L."/>
            <person name="Kruys A."/>
            <person name="Hutchinson M.I."/>
            <person name="Powell A.J."/>
            <person name="Barry K."/>
            <person name="Miller A.N."/>
            <person name="Grigoriev I.V."/>
            <person name="Debuchy R."/>
            <person name="Gladieux P."/>
            <person name="Hiltunen Thoren M."/>
            <person name="Johannesson H."/>
        </authorList>
    </citation>
    <scope>NUCLEOTIDE SEQUENCE [LARGE SCALE GENOMIC DNA]</scope>
    <source>
        <strain evidence="3 4">FGSC 10403</strain>
    </source>
</reference>
<dbReference type="GO" id="GO:0043161">
    <property type="term" value="P:proteasome-mediated ubiquitin-dependent protein catabolic process"/>
    <property type="evidence" value="ECO:0007669"/>
    <property type="project" value="TreeGrafter"/>
</dbReference>
<dbReference type="CDD" id="cd02958">
    <property type="entry name" value="UAS"/>
    <property type="match status" value="1"/>
</dbReference>
<proteinExistence type="predicted"/>
<dbReference type="InterPro" id="IPR006577">
    <property type="entry name" value="UAS"/>
</dbReference>
<accession>A0AAJ0ID47</accession>
<evidence type="ECO:0000259" key="2">
    <source>
        <dbReference type="PROSITE" id="PS50033"/>
    </source>
</evidence>
<dbReference type="InterPro" id="IPR001012">
    <property type="entry name" value="UBX_dom"/>
</dbReference>
<dbReference type="Gene3D" id="1.10.8.10">
    <property type="entry name" value="DNA helicase RuvA subunit, C-terminal domain"/>
    <property type="match status" value="1"/>
</dbReference>
<dbReference type="InterPro" id="IPR009060">
    <property type="entry name" value="UBA-like_sf"/>
</dbReference>
<dbReference type="CDD" id="cd01767">
    <property type="entry name" value="UBX"/>
    <property type="match status" value="1"/>
</dbReference>
<dbReference type="SUPFAM" id="SSF46934">
    <property type="entry name" value="UBA-like"/>
    <property type="match status" value="1"/>
</dbReference>
<name>A0AAJ0ID47_9PEZI</name>
<evidence type="ECO:0000313" key="4">
    <source>
        <dbReference type="Proteomes" id="UP001285908"/>
    </source>
</evidence>
<dbReference type="EMBL" id="JAULSX010000002">
    <property type="protein sequence ID" value="KAK3497433.1"/>
    <property type="molecule type" value="Genomic_DNA"/>
</dbReference>
<dbReference type="GeneID" id="87878276"/>
<dbReference type="AlphaFoldDB" id="A0AAJ0ID47"/>
<feature type="region of interest" description="Disordered" evidence="1">
    <location>
        <begin position="49"/>
        <end position="131"/>
    </location>
</feature>
<dbReference type="GO" id="GO:0043130">
    <property type="term" value="F:ubiquitin binding"/>
    <property type="evidence" value="ECO:0007669"/>
    <property type="project" value="TreeGrafter"/>
</dbReference>
<dbReference type="Proteomes" id="UP001285908">
    <property type="component" value="Unassembled WGS sequence"/>
</dbReference>
<dbReference type="InterPro" id="IPR029071">
    <property type="entry name" value="Ubiquitin-like_domsf"/>
</dbReference>
<sequence length="565" mass="62450">MADSESIANFASITGANDTAARRMLELCGGDLEQAIQLWFADEELQRTLSNPATETAPAAASRSAGASRSSSRPSRPNVGREDAAGVIHIDSDDDDIQMTEDDDLGQFDDSGDEATRAATIAQRAQEEEDAAMAKRLQEEMYGGGGSGAGGPSGEDDVRAPMARTTETLVAPGGFGGDDEEMFEQFRLEQQRVRQARAGRPHNPFAQPTVWDQPPDPIPGSAAGGVVSPPTGTASTRAGRLAELFRPPYELMAHLSWDEARDEGKEEKKWIMVNLQDMADFNCQALNRDIWKDEPIKELVKHNFVFLQYDKTDRSAEQYISFYFPNQTHENPQNYPHVSIIDPRTGEQVKVWSGVPFPKPLEFHAQLAEFLDRYSLEAHAKNPVLKTKQPKQVVDVDRMTEEEMLEMALRNSLENGGNGSSSAPKVHDPDALTRPTDSTKGKERADEEPAQAAPEPEPETPSTENSVFAQIASDRPHVEPPIDPATVTRLQVRNPPQRIIRRFRLDEPVRRIYEWLKAEPLPGKEGLEFELKSMPGGVNLLDVIDQTIKEAGLANGTVMVEFIEE</sequence>
<evidence type="ECO:0000313" key="3">
    <source>
        <dbReference type="EMBL" id="KAK3497433.1"/>
    </source>
</evidence>
<dbReference type="PROSITE" id="PS50033">
    <property type="entry name" value="UBX"/>
    <property type="match status" value="1"/>
</dbReference>
<feature type="compositionally biased region" description="Low complexity" evidence="1">
    <location>
        <begin position="57"/>
        <end position="77"/>
    </location>
</feature>
<dbReference type="GO" id="GO:0005634">
    <property type="term" value="C:nucleus"/>
    <property type="evidence" value="ECO:0007669"/>
    <property type="project" value="TreeGrafter"/>
</dbReference>
<dbReference type="Pfam" id="PF00789">
    <property type="entry name" value="UBX"/>
    <property type="match status" value="1"/>
</dbReference>
<feature type="compositionally biased region" description="Basic and acidic residues" evidence="1">
    <location>
        <begin position="425"/>
        <end position="447"/>
    </location>
</feature>
<keyword evidence="4" id="KW-1185">Reference proteome</keyword>
<dbReference type="RefSeq" id="XP_062695697.1">
    <property type="nucleotide sequence ID" value="XM_062840654.1"/>
</dbReference>
<dbReference type="CDD" id="cd14345">
    <property type="entry name" value="UBA_UBXD7"/>
    <property type="match status" value="1"/>
</dbReference>
<dbReference type="PANTHER" id="PTHR23322">
    <property type="entry name" value="FAS-ASSOCIATED PROTEIN"/>
    <property type="match status" value="1"/>
</dbReference>
<dbReference type="PANTHER" id="PTHR23322:SF6">
    <property type="entry name" value="UBX DOMAIN-CONTAINING PROTEIN 7"/>
    <property type="match status" value="1"/>
</dbReference>
<feature type="domain" description="UBX" evidence="2">
    <location>
        <begin position="483"/>
        <end position="561"/>
    </location>
</feature>
<feature type="region of interest" description="Disordered" evidence="1">
    <location>
        <begin position="412"/>
        <end position="466"/>
    </location>
</feature>
<dbReference type="SUPFAM" id="SSF52833">
    <property type="entry name" value="Thioredoxin-like"/>
    <property type="match status" value="1"/>
</dbReference>
<gene>
    <name evidence="3" type="ORF">B0T23DRAFT_438297</name>
</gene>
<dbReference type="Gene3D" id="3.40.30.10">
    <property type="entry name" value="Glutaredoxin"/>
    <property type="match status" value="1"/>
</dbReference>